<dbReference type="EMBL" id="RXIL01000080">
    <property type="protein sequence ID" value="RZN69334.1"/>
    <property type="molecule type" value="Genomic_DNA"/>
</dbReference>
<dbReference type="Pfam" id="PF01656">
    <property type="entry name" value="CbiA"/>
    <property type="match status" value="1"/>
</dbReference>
<dbReference type="Proteomes" id="UP000320766">
    <property type="component" value="Unassembled WGS sequence"/>
</dbReference>
<dbReference type="AlphaFoldDB" id="A0A520KWK1"/>
<dbReference type="PANTHER" id="PTHR43384:SF7">
    <property type="entry name" value="CARBON-MONOXIDE DEHYDROGENASE ACCESSORY PROTEIN"/>
    <property type="match status" value="1"/>
</dbReference>
<evidence type="ECO:0000259" key="1">
    <source>
        <dbReference type="Pfam" id="PF01656"/>
    </source>
</evidence>
<keyword evidence="2" id="KW-0067">ATP-binding</keyword>
<dbReference type="InterPro" id="IPR050625">
    <property type="entry name" value="ParA/MinD_ATPase"/>
</dbReference>
<dbReference type="GO" id="GO:0005524">
    <property type="term" value="F:ATP binding"/>
    <property type="evidence" value="ECO:0007669"/>
    <property type="project" value="UniProtKB-KW"/>
</dbReference>
<reference evidence="2 3" key="1">
    <citation type="journal article" date="2019" name="Nat. Microbiol.">
        <title>Wide diversity of methane and short-chain alkane metabolisms in uncultured archaea.</title>
        <authorList>
            <person name="Borrel G."/>
            <person name="Adam P.S."/>
            <person name="McKay L.J."/>
            <person name="Chen L.X."/>
            <person name="Sierra-Garcia I.N."/>
            <person name="Sieber C.M."/>
            <person name="Letourneur Q."/>
            <person name="Ghozlane A."/>
            <person name="Andersen G.L."/>
            <person name="Li W.J."/>
            <person name="Hallam S.J."/>
            <person name="Muyzer G."/>
            <person name="de Oliveira V.M."/>
            <person name="Inskeep W.P."/>
            <person name="Banfield J.F."/>
            <person name="Gribaldo S."/>
        </authorList>
    </citation>
    <scope>NUCLEOTIDE SEQUENCE [LARGE SCALE GENOMIC DNA]</scope>
    <source>
        <strain evidence="2">NM1b</strain>
    </source>
</reference>
<dbReference type="PIRSF" id="PIRSF005647">
    <property type="entry name" value="CooC"/>
    <property type="match status" value="1"/>
</dbReference>
<dbReference type="InterPro" id="IPR002586">
    <property type="entry name" value="CobQ/CobB/MinD/ParA_Nub-bd_dom"/>
</dbReference>
<dbReference type="GO" id="GO:0016887">
    <property type="term" value="F:ATP hydrolysis activity"/>
    <property type="evidence" value="ECO:0007669"/>
    <property type="project" value="TreeGrafter"/>
</dbReference>
<proteinExistence type="predicted"/>
<protein>
    <submittedName>
        <fullName evidence="2">ATP-binding protein</fullName>
    </submittedName>
</protein>
<organism evidence="2 3">
    <name type="scientific">Candidatus Methanolliviera hydrocarbonicum</name>
    <dbReference type="NCBI Taxonomy" id="2491085"/>
    <lineage>
        <taxon>Archaea</taxon>
        <taxon>Methanobacteriati</taxon>
        <taxon>Methanobacteriota</taxon>
        <taxon>Candidatus Methanoliparia</taxon>
        <taxon>Candidatus Methanoliparales</taxon>
        <taxon>Candidatus Methanollivieraceae</taxon>
        <taxon>Candidatus Methanolliviera</taxon>
    </lineage>
</organism>
<dbReference type="SUPFAM" id="SSF52540">
    <property type="entry name" value="P-loop containing nucleoside triphosphate hydrolases"/>
    <property type="match status" value="1"/>
</dbReference>
<dbReference type="InterPro" id="IPR014433">
    <property type="entry name" value="CooC"/>
</dbReference>
<sequence length="249" mass="27062">MTKIIAISGKGGTGKTALTAMFIKYLSSVDGRDVLAVDADPDTNLPAALGMKAGKTIGDMKEYMEEKKAEITGDKMLHFEAKVLESLVEGDKYDLLVMGRSEGPGCYCYVNNLLRSTMSNIVENYDTVVIDTGAGLEHFSRQIIKDVDAVLVVTDQSKNGLMTAMRIKEITDELKLGVKGIYIVANKVSKGNVEIMKRYASDIKIEMIGEIPFDDNIARIDLSGGKILDVPDSSPAYIEAKKIAKKVGI</sequence>
<dbReference type="GO" id="GO:0005829">
    <property type="term" value="C:cytosol"/>
    <property type="evidence" value="ECO:0007669"/>
    <property type="project" value="TreeGrafter"/>
</dbReference>
<dbReference type="GO" id="GO:0051782">
    <property type="term" value="P:negative regulation of cell division"/>
    <property type="evidence" value="ECO:0007669"/>
    <property type="project" value="TreeGrafter"/>
</dbReference>
<name>A0A520KWK1_9EURY</name>
<comment type="caution">
    <text evidence="2">The sequence shown here is derived from an EMBL/GenBank/DDBJ whole genome shotgun (WGS) entry which is preliminary data.</text>
</comment>
<gene>
    <name evidence="2" type="ORF">EF807_04650</name>
</gene>
<feature type="domain" description="CobQ/CobB/MinD/ParA nucleotide binding" evidence="1">
    <location>
        <begin position="4"/>
        <end position="224"/>
    </location>
</feature>
<dbReference type="GO" id="GO:0009898">
    <property type="term" value="C:cytoplasmic side of plasma membrane"/>
    <property type="evidence" value="ECO:0007669"/>
    <property type="project" value="TreeGrafter"/>
</dbReference>
<dbReference type="InterPro" id="IPR027417">
    <property type="entry name" value="P-loop_NTPase"/>
</dbReference>
<accession>A0A520KWK1</accession>
<keyword evidence="2" id="KW-0547">Nucleotide-binding</keyword>
<dbReference type="PANTHER" id="PTHR43384">
    <property type="entry name" value="SEPTUM SITE-DETERMINING PROTEIN MIND HOMOLOG, CHLOROPLASTIC-RELATED"/>
    <property type="match status" value="1"/>
</dbReference>
<dbReference type="Gene3D" id="3.40.50.300">
    <property type="entry name" value="P-loop containing nucleotide triphosphate hydrolases"/>
    <property type="match status" value="1"/>
</dbReference>
<evidence type="ECO:0000313" key="3">
    <source>
        <dbReference type="Proteomes" id="UP000320766"/>
    </source>
</evidence>
<evidence type="ECO:0000313" key="2">
    <source>
        <dbReference type="EMBL" id="RZN69334.1"/>
    </source>
</evidence>